<dbReference type="KEGG" id="tol:TOL_2129"/>
<gene>
    <name evidence="2" type="ORF">TOL_2129</name>
</gene>
<reference evidence="2 3" key="1">
    <citation type="journal article" date="2013" name="Genome Announc.">
        <title>Genome Sequence of Thalassolituus oleivorans MIL-1 (DSM 14913T).</title>
        <authorList>
            <person name="Golyshin P.N."/>
            <person name="Werner J."/>
            <person name="Chernikova T.N."/>
            <person name="Tran H."/>
            <person name="Ferrer M."/>
            <person name="Yakimov M.M."/>
            <person name="Teeling H."/>
            <person name="Golyshina O.V."/>
        </authorList>
    </citation>
    <scope>NUCLEOTIDE SEQUENCE [LARGE SCALE GENOMIC DNA]</scope>
    <source>
        <strain evidence="2 3">MIL-1</strain>
    </source>
</reference>
<dbReference type="STRING" id="187493.CN03_07595"/>
<protein>
    <recommendedName>
        <fullName evidence="4">Outer membrane protein assembly factor BamC</fullName>
    </recommendedName>
</protein>
<dbReference type="Proteomes" id="UP000011866">
    <property type="component" value="Chromosome"/>
</dbReference>
<dbReference type="eggNOG" id="COG3317">
    <property type="taxonomic scope" value="Bacteria"/>
</dbReference>
<dbReference type="Gene3D" id="3.30.310.170">
    <property type="entry name" value="Outer membrane protein assembly factor BamC"/>
    <property type="match status" value="1"/>
</dbReference>
<dbReference type="EMBL" id="HF680312">
    <property type="protein sequence ID" value="CCU72536.1"/>
    <property type="molecule type" value="Genomic_DNA"/>
</dbReference>
<organism evidence="2 3">
    <name type="scientific">Thalassolituus oleivorans MIL-1</name>
    <dbReference type="NCBI Taxonomy" id="1298593"/>
    <lineage>
        <taxon>Bacteria</taxon>
        <taxon>Pseudomonadati</taxon>
        <taxon>Pseudomonadota</taxon>
        <taxon>Gammaproteobacteria</taxon>
        <taxon>Oceanospirillales</taxon>
        <taxon>Oceanospirillaceae</taxon>
        <taxon>Thalassolituus</taxon>
    </lineage>
</organism>
<evidence type="ECO:0008006" key="4">
    <source>
        <dbReference type="Google" id="ProtNLM"/>
    </source>
</evidence>
<dbReference type="InterPro" id="IPR042268">
    <property type="entry name" value="BamC_C"/>
</dbReference>
<name>M5DT16_9GAMM</name>
<evidence type="ECO:0000313" key="3">
    <source>
        <dbReference type="Proteomes" id="UP000011866"/>
    </source>
</evidence>
<dbReference type="InterPro" id="IPR010653">
    <property type="entry name" value="NlpB/DapX"/>
</dbReference>
<sequence length="206" mass="23103">MFGDTFRDRTNDYLKAEEAPSTQLPTDMAPLVEDRFAIPDAPQSETLASGEEPKKFKVPKPDPMPDEAAMDDESATLSQYRDDSLNPRLERDGAGSQILRLDSGFANAWSKVADALTETSFKLSDLNRSVGTYYLELPAPVAEDAEKKSWWGRLWSSDEPEFVTYQLKMNRARLGVYLSLLLDTETLADDALTKEVLTEIKTQLTK</sequence>
<dbReference type="AlphaFoldDB" id="M5DT16"/>
<keyword evidence="3" id="KW-1185">Reference proteome</keyword>
<dbReference type="Pfam" id="PF06804">
    <property type="entry name" value="Lipoprotein_18"/>
    <property type="match status" value="1"/>
</dbReference>
<proteinExistence type="predicted"/>
<feature type="compositionally biased region" description="Acidic residues" evidence="1">
    <location>
        <begin position="64"/>
        <end position="73"/>
    </location>
</feature>
<evidence type="ECO:0000313" key="2">
    <source>
        <dbReference type="EMBL" id="CCU72536.1"/>
    </source>
</evidence>
<dbReference type="HOGENOM" id="CLU_1233998_0_0_6"/>
<evidence type="ECO:0000256" key="1">
    <source>
        <dbReference type="SAM" id="MobiDB-lite"/>
    </source>
</evidence>
<accession>M5DT16</accession>
<feature type="region of interest" description="Disordered" evidence="1">
    <location>
        <begin position="1"/>
        <end position="73"/>
    </location>
</feature>
<feature type="compositionally biased region" description="Basic and acidic residues" evidence="1">
    <location>
        <begin position="1"/>
        <end position="18"/>
    </location>
</feature>